<dbReference type="InParanoid" id="F4RH50"/>
<sequence>MQIVIGESGKREMCNAGALQEDLLRAAKDKAESAGERNFTENPYATGQKTMDSHVQAQSTTSAEKRQFAASNHVKRETSGPRGGNETGWRGRGRRPNRGNWPNRGSYQSHYGASHSTHYVPGGYGAYPPNQHHQPYAPTAYQQHRGYGYPHNNTNGYTTNWPDQSHSGAYTPNATMGEGGSQGGAGGKTYGGSGGGKGSAAGKSTQLQLFHRRYP</sequence>
<dbReference type="RefSeq" id="XP_007408334.1">
    <property type="nucleotide sequence ID" value="XM_007408272.1"/>
</dbReference>
<dbReference type="AlphaFoldDB" id="F4RH50"/>
<dbReference type="KEGG" id="mlr:MELLADRAFT_84890"/>
<dbReference type="VEuPathDB" id="FungiDB:MELLADRAFT_84890"/>
<feature type="compositionally biased region" description="Gly residues" evidence="1">
    <location>
        <begin position="177"/>
        <end position="199"/>
    </location>
</feature>
<protein>
    <submittedName>
        <fullName evidence="2">Uncharacterized protein</fullName>
    </submittedName>
</protein>
<dbReference type="HOGENOM" id="CLU_1283496_0_0_1"/>
<proteinExistence type="predicted"/>
<feature type="region of interest" description="Disordered" evidence="1">
    <location>
        <begin position="27"/>
        <end position="114"/>
    </location>
</feature>
<reference evidence="3" key="1">
    <citation type="journal article" date="2011" name="Proc. Natl. Acad. Sci. U.S.A.">
        <title>Obligate biotrophy features unraveled by the genomic analysis of rust fungi.</title>
        <authorList>
            <person name="Duplessis S."/>
            <person name="Cuomo C.A."/>
            <person name="Lin Y.-C."/>
            <person name="Aerts A."/>
            <person name="Tisserant E."/>
            <person name="Veneault-Fourrey C."/>
            <person name="Joly D.L."/>
            <person name="Hacquard S."/>
            <person name="Amselem J."/>
            <person name="Cantarel B.L."/>
            <person name="Chiu R."/>
            <person name="Coutinho P.M."/>
            <person name="Feau N."/>
            <person name="Field M."/>
            <person name="Frey P."/>
            <person name="Gelhaye E."/>
            <person name="Goldberg J."/>
            <person name="Grabherr M.G."/>
            <person name="Kodira C.D."/>
            <person name="Kohler A."/>
            <person name="Kuees U."/>
            <person name="Lindquist E.A."/>
            <person name="Lucas S.M."/>
            <person name="Mago R."/>
            <person name="Mauceli E."/>
            <person name="Morin E."/>
            <person name="Murat C."/>
            <person name="Pangilinan J.L."/>
            <person name="Park R."/>
            <person name="Pearson M."/>
            <person name="Quesneville H."/>
            <person name="Rouhier N."/>
            <person name="Sakthikumar S."/>
            <person name="Salamov A.A."/>
            <person name="Schmutz J."/>
            <person name="Selles B."/>
            <person name="Shapiro H."/>
            <person name="Tanguay P."/>
            <person name="Tuskan G.A."/>
            <person name="Henrissat B."/>
            <person name="Van de Peer Y."/>
            <person name="Rouze P."/>
            <person name="Ellis J.G."/>
            <person name="Dodds P.N."/>
            <person name="Schein J.E."/>
            <person name="Zhong S."/>
            <person name="Hamelin R.C."/>
            <person name="Grigoriev I.V."/>
            <person name="Szabo L.J."/>
            <person name="Martin F."/>
        </authorList>
    </citation>
    <scope>NUCLEOTIDE SEQUENCE [LARGE SCALE GENOMIC DNA]</scope>
    <source>
        <strain evidence="3">98AG31 / pathotype 3-4-7</strain>
    </source>
</reference>
<dbReference type="Proteomes" id="UP000001072">
    <property type="component" value="Unassembled WGS sequence"/>
</dbReference>
<keyword evidence="3" id="KW-1185">Reference proteome</keyword>
<feature type="compositionally biased region" description="Polar residues" evidence="1">
    <location>
        <begin position="40"/>
        <end position="62"/>
    </location>
</feature>
<feature type="compositionally biased region" description="Polar residues" evidence="1">
    <location>
        <begin position="151"/>
        <end position="174"/>
    </location>
</feature>
<dbReference type="EMBL" id="GL883101">
    <property type="protein sequence ID" value="EGG08136.1"/>
    <property type="molecule type" value="Genomic_DNA"/>
</dbReference>
<feature type="region of interest" description="Disordered" evidence="1">
    <location>
        <begin position="142"/>
        <end position="215"/>
    </location>
</feature>
<evidence type="ECO:0000256" key="1">
    <source>
        <dbReference type="SAM" id="MobiDB-lite"/>
    </source>
</evidence>
<name>F4RH50_MELLP</name>
<gene>
    <name evidence="2" type="ORF">MELLADRAFT_84890</name>
</gene>
<evidence type="ECO:0000313" key="2">
    <source>
        <dbReference type="EMBL" id="EGG08136.1"/>
    </source>
</evidence>
<dbReference type="GeneID" id="18933648"/>
<feature type="compositionally biased region" description="Basic and acidic residues" evidence="1">
    <location>
        <begin position="27"/>
        <end position="39"/>
    </location>
</feature>
<organism evidence="3">
    <name type="scientific">Melampsora larici-populina (strain 98AG31 / pathotype 3-4-7)</name>
    <name type="common">Poplar leaf rust fungus</name>
    <dbReference type="NCBI Taxonomy" id="747676"/>
    <lineage>
        <taxon>Eukaryota</taxon>
        <taxon>Fungi</taxon>
        <taxon>Dikarya</taxon>
        <taxon>Basidiomycota</taxon>
        <taxon>Pucciniomycotina</taxon>
        <taxon>Pucciniomycetes</taxon>
        <taxon>Pucciniales</taxon>
        <taxon>Melampsoraceae</taxon>
        <taxon>Melampsora</taxon>
    </lineage>
</organism>
<evidence type="ECO:0000313" key="3">
    <source>
        <dbReference type="Proteomes" id="UP000001072"/>
    </source>
</evidence>
<accession>F4RH50</accession>